<organism evidence="2 3">
    <name type="scientific">Clostridium innocuum</name>
    <dbReference type="NCBI Taxonomy" id="1522"/>
    <lineage>
        <taxon>Bacteria</taxon>
        <taxon>Bacillati</taxon>
        <taxon>Bacillota</taxon>
        <taxon>Clostridia</taxon>
        <taxon>Eubacteriales</taxon>
        <taxon>Clostridiaceae</taxon>
        <taxon>Clostridium</taxon>
    </lineage>
</organism>
<proteinExistence type="predicted"/>
<protein>
    <submittedName>
        <fullName evidence="2">Uncharacterized protein</fullName>
    </submittedName>
</protein>
<dbReference type="EMBL" id="JQIF01000084">
    <property type="protein sequence ID" value="KGJ52083.1"/>
    <property type="molecule type" value="Genomic_DNA"/>
</dbReference>
<sequence>MEKTIQDNILAHCMELALMPALLYSYRDGGVLYWIVLILMDDYILRHQDVKGLLPLWGDARYKKDIRLLLILEGCMLAGIVIIAFKNWQVSAILLVNDLILDFIGIFGQYNTKKNK</sequence>
<evidence type="ECO:0000256" key="1">
    <source>
        <dbReference type="SAM" id="Phobius"/>
    </source>
</evidence>
<feature type="transmembrane region" description="Helical" evidence="1">
    <location>
        <begin position="66"/>
        <end position="85"/>
    </location>
</feature>
<keyword evidence="1" id="KW-1133">Transmembrane helix</keyword>
<feature type="transmembrane region" description="Helical" evidence="1">
    <location>
        <begin position="91"/>
        <end position="110"/>
    </location>
</feature>
<comment type="caution">
    <text evidence="2">The sequence shown here is derived from an EMBL/GenBank/DDBJ whole genome shotgun (WGS) entry which is preliminary data.</text>
</comment>
<dbReference type="Proteomes" id="UP000030008">
    <property type="component" value="Unassembled WGS sequence"/>
</dbReference>
<gene>
    <name evidence="2" type="ORF">CIAN88_16755</name>
</gene>
<keyword evidence="1" id="KW-0812">Transmembrane</keyword>
<reference evidence="2 3" key="1">
    <citation type="submission" date="2014-08" db="EMBL/GenBank/DDBJ databases">
        <title>Clostridium innocuum, an unnegligible vancomycin-resistant pathogen causing extra-intestinal infections.</title>
        <authorList>
            <person name="Feng Y."/>
            <person name="Chiu C.-H."/>
        </authorList>
    </citation>
    <scope>NUCLEOTIDE SEQUENCE [LARGE SCALE GENOMIC DNA]</scope>
    <source>
        <strain evidence="2 3">AN88</strain>
    </source>
</reference>
<accession>A0A099I5B7</accession>
<evidence type="ECO:0000313" key="3">
    <source>
        <dbReference type="Proteomes" id="UP000030008"/>
    </source>
</evidence>
<name>A0A099I5B7_CLOIN</name>
<evidence type="ECO:0000313" key="2">
    <source>
        <dbReference type="EMBL" id="KGJ52083.1"/>
    </source>
</evidence>
<keyword evidence="1" id="KW-0472">Membrane</keyword>
<dbReference type="AlphaFoldDB" id="A0A099I5B7"/>
<dbReference type="RefSeq" id="WP_044906837.1">
    <property type="nucleotide sequence ID" value="NZ_CP022722.1"/>
</dbReference>